<feature type="domain" description="Gcp-like" evidence="8">
    <location>
        <begin position="24"/>
        <end position="302"/>
    </location>
</feature>
<dbReference type="AlphaFoldDB" id="A0A2T2XEK1"/>
<gene>
    <name evidence="7 9" type="primary">tsaD</name>
    <name evidence="9" type="ORF">C7B46_11845</name>
</gene>
<feature type="binding site" evidence="7">
    <location>
        <position position="166"/>
    </location>
    <ligand>
        <name>substrate</name>
    </ligand>
</feature>
<evidence type="ECO:0000259" key="8">
    <source>
        <dbReference type="Pfam" id="PF00814"/>
    </source>
</evidence>
<keyword evidence="4 7" id="KW-0408">Iron</keyword>
<comment type="cofactor">
    <cofactor evidence="7">
        <name>Fe(2+)</name>
        <dbReference type="ChEBI" id="CHEBI:29033"/>
    </cofactor>
    <text evidence="7">Binds 1 Fe(2+) ion per subunit.</text>
</comment>
<name>A0A2T2XEK1_9FIRM</name>
<organism evidence="9 10">
    <name type="scientific">Sulfobacillus benefaciens</name>
    <dbReference type="NCBI Taxonomy" id="453960"/>
    <lineage>
        <taxon>Bacteria</taxon>
        <taxon>Bacillati</taxon>
        <taxon>Bacillota</taxon>
        <taxon>Clostridia</taxon>
        <taxon>Eubacteriales</taxon>
        <taxon>Clostridiales Family XVII. Incertae Sedis</taxon>
        <taxon>Sulfobacillus</taxon>
    </lineage>
</organism>
<dbReference type="NCBIfam" id="TIGR00329">
    <property type="entry name" value="gcp_kae1"/>
    <property type="match status" value="1"/>
</dbReference>
<protein>
    <recommendedName>
        <fullName evidence="7">tRNA N6-adenosine threonylcarbamoyltransferase</fullName>
        <ecNumber evidence="7">2.3.1.234</ecNumber>
    </recommendedName>
    <alternativeName>
        <fullName evidence="7">N6-L-threonylcarbamoyladenine synthase</fullName>
        <shortName evidence="7">t(6)A synthase</shortName>
    </alternativeName>
    <alternativeName>
        <fullName evidence="7">t(6)A37 threonylcarbamoyladenosine biosynthesis protein TsaD</fullName>
    </alternativeName>
    <alternativeName>
        <fullName evidence="7">tRNA threonylcarbamoyladenosine biosynthesis protein TsaD</fullName>
    </alternativeName>
</protein>
<dbReference type="EMBL" id="PXYW01000029">
    <property type="protein sequence ID" value="PSR32943.1"/>
    <property type="molecule type" value="Genomic_DNA"/>
</dbReference>
<keyword evidence="7" id="KW-0963">Cytoplasm</keyword>
<feature type="binding site" evidence="7">
    <location>
        <position position="268"/>
    </location>
    <ligand>
        <name>substrate</name>
    </ligand>
</feature>
<feature type="binding site" evidence="7">
    <location>
        <position position="179"/>
    </location>
    <ligand>
        <name>substrate</name>
    </ligand>
</feature>
<proteinExistence type="inferred from homology"/>
<feature type="binding site" evidence="7">
    <location>
        <position position="111"/>
    </location>
    <ligand>
        <name>Fe cation</name>
        <dbReference type="ChEBI" id="CHEBI:24875"/>
    </ligand>
</feature>
<evidence type="ECO:0000256" key="5">
    <source>
        <dbReference type="ARBA" id="ARBA00023315"/>
    </source>
</evidence>
<dbReference type="CDD" id="cd24133">
    <property type="entry name" value="ASKHA_NBD_TsaD_bac"/>
    <property type="match status" value="1"/>
</dbReference>
<comment type="caution">
    <text evidence="9">The sequence shown here is derived from an EMBL/GenBank/DDBJ whole genome shotgun (WGS) entry which is preliminary data.</text>
</comment>
<sequence>MRVLGIESSCDETAAALVEDGTRLLATSLASSAAIHARYGGVVPEVAAREHTMAILPVVEQVLQDARLDRRDVDAVAVTEGPGLLGALLVGVTFAKGFALGCQIPVVGVHHLEAHLYANALVAPIEFPALGLLVSGGHTSLVLWKNHGEITVLGETRDDAAGEAFDKGARALGLSYPGGPEIEKLAATVEATSLHLPIANLGSDSLDFSFSGVKTATSDLIRSQPHRQAEIAYALQVAVVEALVRNVSRALKRYPVDDVYLAGGVTANAFLRQRMEQLGQDQNIRVHIPPVRYCTDNAAMVASLGYYRWARGIRMSYLAAPRVTYPLGQQ</sequence>
<evidence type="ECO:0000313" key="9">
    <source>
        <dbReference type="EMBL" id="PSR32943.1"/>
    </source>
</evidence>
<feature type="binding site" evidence="7">
    <location>
        <position position="115"/>
    </location>
    <ligand>
        <name>Fe cation</name>
        <dbReference type="ChEBI" id="CHEBI:24875"/>
    </ligand>
</feature>
<comment type="similarity">
    <text evidence="7">Belongs to the KAE1 / TsaD family.</text>
</comment>
<dbReference type="HAMAP" id="MF_01445">
    <property type="entry name" value="TsaD"/>
    <property type="match status" value="1"/>
</dbReference>
<dbReference type="GO" id="GO:0005737">
    <property type="term" value="C:cytoplasm"/>
    <property type="evidence" value="ECO:0007669"/>
    <property type="project" value="UniProtKB-SubCell"/>
</dbReference>
<comment type="function">
    <text evidence="7">Required for the formation of a threonylcarbamoyl group on adenosine at position 37 (t(6)A37) in tRNAs that read codons beginning with adenine. Is involved in the transfer of the threonylcarbamoyl moiety of threonylcarbamoyl-AMP (TC-AMP) to the N6 group of A37, together with TsaE and TsaB. TsaD likely plays a direct catalytic role in this reaction.</text>
</comment>
<evidence type="ECO:0000256" key="1">
    <source>
        <dbReference type="ARBA" id="ARBA00022679"/>
    </source>
</evidence>
<feature type="binding site" evidence="7">
    <location>
        <begin position="133"/>
        <end position="137"/>
    </location>
    <ligand>
        <name>substrate</name>
    </ligand>
</feature>
<evidence type="ECO:0000256" key="2">
    <source>
        <dbReference type="ARBA" id="ARBA00022694"/>
    </source>
</evidence>
<evidence type="ECO:0000256" key="7">
    <source>
        <dbReference type="HAMAP-Rule" id="MF_01445"/>
    </source>
</evidence>
<evidence type="ECO:0000256" key="3">
    <source>
        <dbReference type="ARBA" id="ARBA00022723"/>
    </source>
</evidence>
<feature type="binding site" evidence="7">
    <location>
        <position position="183"/>
    </location>
    <ligand>
        <name>substrate</name>
    </ligand>
</feature>
<evidence type="ECO:0000256" key="4">
    <source>
        <dbReference type="ARBA" id="ARBA00023004"/>
    </source>
</evidence>
<comment type="subcellular location">
    <subcellularLocation>
        <location evidence="7">Cytoplasm</location>
    </subcellularLocation>
</comment>
<dbReference type="Proteomes" id="UP000242972">
    <property type="component" value="Unassembled WGS sequence"/>
</dbReference>
<keyword evidence="1 7" id="KW-0808">Transferase</keyword>
<dbReference type="Gene3D" id="3.30.420.40">
    <property type="match status" value="2"/>
</dbReference>
<keyword evidence="5 7" id="KW-0012">Acyltransferase</keyword>
<evidence type="ECO:0000313" key="10">
    <source>
        <dbReference type="Proteomes" id="UP000242972"/>
    </source>
</evidence>
<dbReference type="PRINTS" id="PR00789">
    <property type="entry name" value="OSIALOPTASE"/>
</dbReference>
<evidence type="ECO:0000256" key="6">
    <source>
        <dbReference type="ARBA" id="ARBA00048117"/>
    </source>
</evidence>
<dbReference type="InterPro" id="IPR022450">
    <property type="entry name" value="TsaD"/>
</dbReference>
<dbReference type="GO" id="GO:0005506">
    <property type="term" value="F:iron ion binding"/>
    <property type="evidence" value="ECO:0007669"/>
    <property type="project" value="UniProtKB-UniRule"/>
</dbReference>
<comment type="catalytic activity">
    <reaction evidence="6 7">
        <text>L-threonylcarbamoyladenylate + adenosine(37) in tRNA = N(6)-L-threonylcarbamoyladenosine(37) in tRNA + AMP + H(+)</text>
        <dbReference type="Rhea" id="RHEA:37059"/>
        <dbReference type="Rhea" id="RHEA-COMP:10162"/>
        <dbReference type="Rhea" id="RHEA-COMP:10163"/>
        <dbReference type="ChEBI" id="CHEBI:15378"/>
        <dbReference type="ChEBI" id="CHEBI:73682"/>
        <dbReference type="ChEBI" id="CHEBI:74411"/>
        <dbReference type="ChEBI" id="CHEBI:74418"/>
        <dbReference type="ChEBI" id="CHEBI:456215"/>
        <dbReference type="EC" id="2.3.1.234"/>
    </reaction>
</comment>
<dbReference type="NCBIfam" id="TIGR03723">
    <property type="entry name" value="T6A_TsaD_YgjD"/>
    <property type="match status" value="1"/>
</dbReference>
<keyword evidence="3 7" id="KW-0479">Metal-binding</keyword>
<dbReference type="GO" id="GO:0061711">
    <property type="term" value="F:tRNA N(6)-L-threonylcarbamoyladenine synthase activity"/>
    <property type="evidence" value="ECO:0007669"/>
    <property type="project" value="UniProtKB-EC"/>
</dbReference>
<reference evidence="9 10" key="1">
    <citation type="journal article" date="2014" name="BMC Genomics">
        <title>Comparison of environmental and isolate Sulfobacillus genomes reveals diverse carbon, sulfur, nitrogen, and hydrogen metabolisms.</title>
        <authorList>
            <person name="Justice N.B."/>
            <person name="Norman A."/>
            <person name="Brown C.T."/>
            <person name="Singh A."/>
            <person name="Thomas B.C."/>
            <person name="Banfield J.F."/>
        </authorList>
    </citation>
    <scope>NUCLEOTIDE SEQUENCE [LARGE SCALE GENOMIC DNA]</scope>
    <source>
        <strain evidence="9">AMDSBA4</strain>
    </source>
</reference>
<dbReference type="SUPFAM" id="SSF53067">
    <property type="entry name" value="Actin-like ATPase domain"/>
    <property type="match status" value="1"/>
</dbReference>
<dbReference type="EC" id="2.3.1.234" evidence="7"/>
<dbReference type="Pfam" id="PF00814">
    <property type="entry name" value="TsaD"/>
    <property type="match status" value="1"/>
</dbReference>
<dbReference type="GO" id="GO:0002949">
    <property type="term" value="P:tRNA threonylcarbamoyladenosine modification"/>
    <property type="evidence" value="ECO:0007669"/>
    <property type="project" value="UniProtKB-UniRule"/>
</dbReference>
<dbReference type="InterPro" id="IPR043129">
    <property type="entry name" value="ATPase_NBD"/>
</dbReference>
<keyword evidence="2 7" id="KW-0819">tRNA processing</keyword>
<dbReference type="InterPro" id="IPR017861">
    <property type="entry name" value="KAE1/TsaD"/>
</dbReference>
<dbReference type="FunFam" id="3.30.420.40:FF:000012">
    <property type="entry name" value="tRNA N6-adenosine threonylcarbamoyltransferase"/>
    <property type="match status" value="1"/>
</dbReference>
<dbReference type="PANTHER" id="PTHR11735:SF6">
    <property type="entry name" value="TRNA N6-ADENOSINE THREONYLCARBAMOYLTRANSFERASE, MITOCHONDRIAL"/>
    <property type="match status" value="1"/>
</dbReference>
<dbReference type="PANTHER" id="PTHR11735">
    <property type="entry name" value="TRNA N6-ADENOSINE THREONYLCARBAMOYLTRANSFERASE"/>
    <property type="match status" value="1"/>
</dbReference>
<dbReference type="InterPro" id="IPR000905">
    <property type="entry name" value="Gcp-like_dom"/>
</dbReference>
<accession>A0A2T2XEK1</accession>
<feature type="binding site" evidence="7">
    <location>
        <position position="296"/>
    </location>
    <ligand>
        <name>Fe cation</name>
        <dbReference type="ChEBI" id="CHEBI:24875"/>
    </ligand>
</feature>